<dbReference type="PANTHER" id="PTHR46565:SF20">
    <property type="entry name" value="COLD SHOCK DOMAIN-CONTAINING PROTEIN 4"/>
    <property type="match status" value="1"/>
</dbReference>
<dbReference type="InterPro" id="IPR002059">
    <property type="entry name" value="CSP_DNA-bd"/>
</dbReference>
<organism evidence="2 3">
    <name type="scientific">Nocardia jinanensis</name>
    <dbReference type="NCBI Taxonomy" id="382504"/>
    <lineage>
        <taxon>Bacteria</taxon>
        <taxon>Bacillati</taxon>
        <taxon>Actinomycetota</taxon>
        <taxon>Actinomycetes</taxon>
        <taxon>Mycobacteriales</taxon>
        <taxon>Nocardiaceae</taxon>
        <taxon>Nocardia</taxon>
    </lineage>
</organism>
<dbReference type="InterPro" id="IPR011129">
    <property type="entry name" value="CSD"/>
</dbReference>
<accession>A0A917RTZ9</accession>
<keyword evidence="3" id="KW-1185">Reference proteome</keyword>
<dbReference type="Proteomes" id="UP000638263">
    <property type="component" value="Unassembled WGS sequence"/>
</dbReference>
<comment type="caution">
    <text evidence="2">The sequence shown here is derived from an EMBL/GenBank/DDBJ whole genome shotgun (WGS) entry which is preliminary data.</text>
</comment>
<dbReference type="RefSeq" id="WP_058854846.1">
    <property type="nucleotide sequence ID" value="NZ_BMMH01000010.1"/>
</dbReference>
<dbReference type="GO" id="GO:0003676">
    <property type="term" value="F:nucleic acid binding"/>
    <property type="evidence" value="ECO:0007669"/>
    <property type="project" value="InterPro"/>
</dbReference>
<dbReference type="AlphaFoldDB" id="A0A917RTZ9"/>
<evidence type="ECO:0000313" key="3">
    <source>
        <dbReference type="Proteomes" id="UP000638263"/>
    </source>
</evidence>
<dbReference type="CDD" id="cd04458">
    <property type="entry name" value="CSP_CDS"/>
    <property type="match status" value="1"/>
</dbReference>
<reference evidence="2" key="1">
    <citation type="journal article" date="2014" name="Int. J. Syst. Evol. Microbiol.">
        <title>Complete genome sequence of Corynebacterium casei LMG S-19264T (=DSM 44701T), isolated from a smear-ripened cheese.</title>
        <authorList>
            <consortium name="US DOE Joint Genome Institute (JGI-PGF)"/>
            <person name="Walter F."/>
            <person name="Albersmeier A."/>
            <person name="Kalinowski J."/>
            <person name="Ruckert C."/>
        </authorList>
    </citation>
    <scope>NUCLEOTIDE SEQUENCE</scope>
    <source>
        <strain evidence="2">CGMCC 4.3508</strain>
    </source>
</reference>
<dbReference type="InterPro" id="IPR012340">
    <property type="entry name" value="NA-bd_OB-fold"/>
</dbReference>
<evidence type="ECO:0000313" key="2">
    <source>
        <dbReference type="EMBL" id="GGL26053.1"/>
    </source>
</evidence>
<dbReference type="Pfam" id="PF00313">
    <property type="entry name" value="CSD"/>
    <property type="match status" value="1"/>
</dbReference>
<feature type="domain" description="CSD" evidence="1">
    <location>
        <begin position="16"/>
        <end position="81"/>
    </location>
</feature>
<dbReference type="SUPFAM" id="SSF50249">
    <property type="entry name" value="Nucleic acid-binding proteins"/>
    <property type="match status" value="1"/>
</dbReference>
<sequence>MPASEYGGPGIDGSDWRRGRVFWFDSEKGFGYIKPDDGTDQVFVEYRCIETDGYRTLHAGQPVLFVSTSRPRGHEAVTVRPEAGAALPETAAGGDQVKR</sequence>
<dbReference type="Gene3D" id="2.40.50.140">
    <property type="entry name" value="Nucleic acid-binding proteins"/>
    <property type="match status" value="1"/>
</dbReference>
<dbReference type="SMART" id="SM00357">
    <property type="entry name" value="CSP"/>
    <property type="match status" value="1"/>
</dbReference>
<protein>
    <recommendedName>
        <fullName evidence="1">CSD domain-containing protein</fullName>
    </recommendedName>
</protein>
<dbReference type="PROSITE" id="PS51857">
    <property type="entry name" value="CSD_2"/>
    <property type="match status" value="1"/>
</dbReference>
<gene>
    <name evidence="2" type="ORF">GCM10011588_46070</name>
</gene>
<dbReference type="EMBL" id="BMMH01000010">
    <property type="protein sequence ID" value="GGL26053.1"/>
    <property type="molecule type" value="Genomic_DNA"/>
</dbReference>
<evidence type="ECO:0000259" key="1">
    <source>
        <dbReference type="PROSITE" id="PS51857"/>
    </source>
</evidence>
<dbReference type="PRINTS" id="PR00050">
    <property type="entry name" value="COLDSHOCK"/>
</dbReference>
<name>A0A917RTZ9_9NOCA</name>
<proteinExistence type="predicted"/>
<reference evidence="2" key="2">
    <citation type="submission" date="2020-09" db="EMBL/GenBank/DDBJ databases">
        <authorList>
            <person name="Sun Q."/>
            <person name="Zhou Y."/>
        </authorList>
    </citation>
    <scope>NUCLEOTIDE SEQUENCE</scope>
    <source>
        <strain evidence="2">CGMCC 4.3508</strain>
    </source>
</reference>
<dbReference type="PANTHER" id="PTHR46565">
    <property type="entry name" value="COLD SHOCK DOMAIN PROTEIN 2"/>
    <property type="match status" value="1"/>
</dbReference>